<dbReference type="Proteomes" id="UP001590950">
    <property type="component" value="Unassembled WGS sequence"/>
</dbReference>
<evidence type="ECO:0000313" key="1">
    <source>
        <dbReference type="EMBL" id="KAL2038364.1"/>
    </source>
</evidence>
<evidence type="ECO:0000313" key="2">
    <source>
        <dbReference type="Proteomes" id="UP001590950"/>
    </source>
</evidence>
<reference evidence="1 2" key="1">
    <citation type="submission" date="2024-09" db="EMBL/GenBank/DDBJ databases">
        <title>Rethinking Asexuality: The Enigmatic Case of Functional Sexual Genes in Lepraria (Stereocaulaceae).</title>
        <authorList>
            <person name="Doellman M."/>
            <person name="Sun Y."/>
            <person name="Barcenas-Pena A."/>
            <person name="Lumbsch H.T."/>
            <person name="Grewe F."/>
        </authorList>
    </citation>
    <scope>NUCLEOTIDE SEQUENCE [LARGE SCALE GENOMIC DNA]</scope>
    <source>
        <strain evidence="1 2">Mercado 3170</strain>
    </source>
</reference>
<keyword evidence="2" id="KW-1185">Reference proteome</keyword>
<proteinExistence type="predicted"/>
<dbReference type="InterPro" id="IPR021858">
    <property type="entry name" value="Fun_TF"/>
</dbReference>
<dbReference type="EMBL" id="JBEFKJ010000033">
    <property type="protein sequence ID" value="KAL2038364.1"/>
    <property type="molecule type" value="Genomic_DNA"/>
</dbReference>
<name>A0ABR3ZYR2_9LECA</name>
<gene>
    <name evidence="1" type="ORF">N7G274_009014</name>
</gene>
<comment type="caution">
    <text evidence="1">The sequence shown here is derived from an EMBL/GenBank/DDBJ whole genome shotgun (WGS) entry which is preliminary data.</text>
</comment>
<protein>
    <submittedName>
        <fullName evidence="1">Uncharacterized protein</fullName>
    </submittedName>
</protein>
<sequence length="131" mass="14876">MRYLASTLGSWARSITLNGSIFFSKKRSTLEHRLLSMMIGKPRAEMWNLDWILEACRTSSLIFVNCVLHQFEPVYAILQDQKQQLLALAAESEGNVFQNLSPLRRGTVTWILFMAGILSLPVPKMDCSLNV</sequence>
<organism evidence="1 2">
    <name type="scientific">Stereocaulon virgatum</name>
    <dbReference type="NCBI Taxonomy" id="373712"/>
    <lineage>
        <taxon>Eukaryota</taxon>
        <taxon>Fungi</taxon>
        <taxon>Dikarya</taxon>
        <taxon>Ascomycota</taxon>
        <taxon>Pezizomycotina</taxon>
        <taxon>Lecanoromycetes</taxon>
        <taxon>OSLEUM clade</taxon>
        <taxon>Lecanoromycetidae</taxon>
        <taxon>Lecanorales</taxon>
        <taxon>Lecanorineae</taxon>
        <taxon>Stereocaulaceae</taxon>
        <taxon>Stereocaulon</taxon>
    </lineage>
</organism>
<dbReference type="Pfam" id="PF11951">
    <property type="entry name" value="Fungal_trans_2"/>
    <property type="match status" value="1"/>
</dbReference>
<accession>A0ABR3ZYR2</accession>